<dbReference type="OrthoDB" id="9770347at2"/>
<keyword evidence="2" id="KW-1003">Cell membrane</keyword>
<accession>D1PFE8</accession>
<dbReference type="GO" id="GO:0005886">
    <property type="term" value="C:plasma membrane"/>
    <property type="evidence" value="ECO:0007669"/>
    <property type="project" value="UniProtKB-SubCell"/>
</dbReference>
<evidence type="ECO:0000256" key="4">
    <source>
        <dbReference type="ARBA" id="ARBA00022989"/>
    </source>
</evidence>
<dbReference type="PANTHER" id="PTHR30250:SF11">
    <property type="entry name" value="O-ANTIGEN TRANSPORTER-RELATED"/>
    <property type="match status" value="1"/>
</dbReference>
<gene>
    <name evidence="6" type="ORF">PREVCOP_05955</name>
</gene>
<sequence>MLHQIKGLSQGAKASIALFISSIVTKGISYLTTPIYTRLLSSEEFGQVSIFLTWQNVFGIIAMFSLTNGVFNNGMVDYPQKRYEYSNSMLGLSNLITLVTLIILIAVYPMITNYIQLEPEYILLMFILFIFQPAFNFWSSKERYELKWKKLTLYSILFAIASPLCAIACIYMFANNRLPARIFGAEIPLIIGYIAFYFFIAKKANFKIDTRFWKEAFFFNLPLLPHYLSALLLGCSDSLMISHYIGFSATAYYSIAYSISTIVMVLWNAVNASLIPYTYEHCKNGDFASVAKVTYPILYLFAAITFFATLLAPEIISILATREYTDAIYCIPPIMVGVFFQVLYYIFANVVFFFKRPKYVMVASVTATALNIILNSIFIPRYGYLAAGYTSLLCYFIQAMIDYFALRLVLKKNLYSTKILVSVSIVVIILGGISIILYDNCLIRYITILLLCVILFVKRNQLQTIIKIR</sequence>
<dbReference type="Proteomes" id="UP000004477">
    <property type="component" value="Unassembled WGS sequence"/>
</dbReference>
<evidence type="ECO:0000256" key="5">
    <source>
        <dbReference type="ARBA" id="ARBA00023136"/>
    </source>
</evidence>
<evidence type="ECO:0000256" key="2">
    <source>
        <dbReference type="ARBA" id="ARBA00022475"/>
    </source>
</evidence>
<comment type="subcellular location">
    <subcellularLocation>
        <location evidence="1">Cell membrane</location>
        <topology evidence="1">Multi-pass membrane protein</topology>
    </subcellularLocation>
</comment>
<name>D1PFE8_9BACT</name>
<dbReference type="RefSeq" id="WP_006848637.1">
    <property type="nucleotide sequence ID" value="NZ_CP085933.1"/>
</dbReference>
<keyword evidence="5" id="KW-0472">Membrane</keyword>
<dbReference type="InterPro" id="IPR050833">
    <property type="entry name" value="Poly_Biosynth_Transport"/>
</dbReference>
<dbReference type="AlphaFoldDB" id="D1PFE8"/>
<dbReference type="HOGENOM" id="CLU_022017_7_1_10"/>
<proteinExistence type="predicted"/>
<keyword evidence="3" id="KW-0812">Transmembrane</keyword>
<dbReference type="PANTHER" id="PTHR30250">
    <property type="entry name" value="PST FAMILY PREDICTED COLANIC ACID TRANSPORTER"/>
    <property type="match status" value="1"/>
</dbReference>
<evidence type="ECO:0000313" key="7">
    <source>
        <dbReference type="Proteomes" id="UP000004477"/>
    </source>
</evidence>
<keyword evidence="7" id="KW-1185">Reference proteome</keyword>
<dbReference type="STRING" id="537011.PREVCOP_05955"/>
<dbReference type="Pfam" id="PF01943">
    <property type="entry name" value="Polysacc_synt"/>
    <property type="match status" value="1"/>
</dbReference>
<dbReference type="PaxDb" id="537011-PREVCOP_05955"/>
<dbReference type="GeneID" id="69850378"/>
<keyword evidence="4" id="KW-1133">Transmembrane helix</keyword>
<evidence type="ECO:0000256" key="3">
    <source>
        <dbReference type="ARBA" id="ARBA00022692"/>
    </source>
</evidence>
<reference evidence="6" key="1">
    <citation type="submission" date="2009-11" db="EMBL/GenBank/DDBJ databases">
        <authorList>
            <person name="Weinstock G."/>
            <person name="Sodergren E."/>
            <person name="Clifton S."/>
            <person name="Fulton L."/>
            <person name="Fulton B."/>
            <person name="Courtney L."/>
            <person name="Fronick C."/>
            <person name="Harrison M."/>
            <person name="Strong C."/>
            <person name="Farmer C."/>
            <person name="Delahaunty K."/>
            <person name="Markovic C."/>
            <person name="Hall O."/>
            <person name="Minx P."/>
            <person name="Tomlinson C."/>
            <person name="Mitreva M."/>
            <person name="Nelson J."/>
            <person name="Hou S."/>
            <person name="Wollam A."/>
            <person name="Pepin K.H."/>
            <person name="Johnson M."/>
            <person name="Bhonagiri V."/>
            <person name="Nash W.E."/>
            <person name="Warren W."/>
            <person name="Chinwalla A."/>
            <person name="Mardis E.R."/>
            <person name="Wilson R.K."/>
        </authorList>
    </citation>
    <scope>NUCLEOTIDE SEQUENCE [LARGE SCALE GENOMIC DNA]</scope>
    <source>
        <strain evidence="6">DSM 18205</strain>
    </source>
</reference>
<evidence type="ECO:0000313" key="6">
    <source>
        <dbReference type="EMBL" id="EFB34521.1"/>
    </source>
</evidence>
<protein>
    <submittedName>
        <fullName evidence="6">Polysaccharide biosynthesis protein</fullName>
    </submittedName>
</protein>
<organism evidence="6 7">
    <name type="scientific">Segatella copri DSM 18205</name>
    <dbReference type="NCBI Taxonomy" id="537011"/>
    <lineage>
        <taxon>Bacteria</taxon>
        <taxon>Pseudomonadati</taxon>
        <taxon>Bacteroidota</taxon>
        <taxon>Bacteroidia</taxon>
        <taxon>Bacteroidales</taxon>
        <taxon>Prevotellaceae</taxon>
        <taxon>Segatella</taxon>
    </lineage>
</organism>
<comment type="caution">
    <text evidence="6">The sequence shown here is derived from an EMBL/GenBank/DDBJ whole genome shotgun (WGS) entry which is preliminary data.</text>
</comment>
<dbReference type="EMBL" id="ACBX02000035">
    <property type="protein sequence ID" value="EFB34521.1"/>
    <property type="molecule type" value="Genomic_DNA"/>
</dbReference>
<dbReference type="InterPro" id="IPR002797">
    <property type="entry name" value="Polysacc_synth"/>
</dbReference>
<evidence type="ECO:0000256" key="1">
    <source>
        <dbReference type="ARBA" id="ARBA00004651"/>
    </source>
</evidence>